<accession>A0A9N9DEH3</accession>
<feature type="non-terminal residue" evidence="1">
    <location>
        <position position="108"/>
    </location>
</feature>
<evidence type="ECO:0000313" key="2">
    <source>
        <dbReference type="Proteomes" id="UP000789572"/>
    </source>
</evidence>
<gene>
    <name evidence="1" type="ORF">POCULU_LOCUS9017</name>
</gene>
<name>A0A9N9DEH3_9GLOM</name>
<dbReference type="Proteomes" id="UP000789572">
    <property type="component" value="Unassembled WGS sequence"/>
</dbReference>
<comment type="caution">
    <text evidence="1">The sequence shown here is derived from an EMBL/GenBank/DDBJ whole genome shotgun (WGS) entry which is preliminary data.</text>
</comment>
<keyword evidence="2" id="KW-1185">Reference proteome</keyword>
<sequence length="108" mass="12577">MRLSVSDFLDKWITDVDKHRLNNPPIQLHLPAHKLIAPCKPNAAKPLNISLIYRRNFVASHKDCKPAHRELSSQASQSWMNEGPAVRAYFIFLQQLMKRYLDIINNRN</sequence>
<protein>
    <submittedName>
        <fullName evidence="1">7316_t:CDS:1</fullName>
    </submittedName>
</protein>
<dbReference type="AlphaFoldDB" id="A0A9N9DEH3"/>
<organism evidence="1 2">
    <name type="scientific">Paraglomus occultum</name>
    <dbReference type="NCBI Taxonomy" id="144539"/>
    <lineage>
        <taxon>Eukaryota</taxon>
        <taxon>Fungi</taxon>
        <taxon>Fungi incertae sedis</taxon>
        <taxon>Mucoromycota</taxon>
        <taxon>Glomeromycotina</taxon>
        <taxon>Glomeromycetes</taxon>
        <taxon>Paraglomerales</taxon>
        <taxon>Paraglomeraceae</taxon>
        <taxon>Paraglomus</taxon>
    </lineage>
</organism>
<dbReference type="EMBL" id="CAJVPJ010003017">
    <property type="protein sequence ID" value="CAG8633337.1"/>
    <property type="molecule type" value="Genomic_DNA"/>
</dbReference>
<proteinExistence type="predicted"/>
<reference evidence="1" key="1">
    <citation type="submission" date="2021-06" db="EMBL/GenBank/DDBJ databases">
        <authorList>
            <person name="Kallberg Y."/>
            <person name="Tangrot J."/>
            <person name="Rosling A."/>
        </authorList>
    </citation>
    <scope>NUCLEOTIDE SEQUENCE</scope>
    <source>
        <strain evidence="1">IA702</strain>
    </source>
</reference>
<evidence type="ECO:0000313" key="1">
    <source>
        <dbReference type="EMBL" id="CAG8633337.1"/>
    </source>
</evidence>